<reference evidence="3 4" key="1">
    <citation type="submission" date="2020-04" db="EMBL/GenBank/DDBJ databases">
        <title>Draft genome of Leeia sp. IMCC25680.</title>
        <authorList>
            <person name="Song J."/>
            <person name="Cho J.-C."/>
        </authorList>
    </citation>
    <scope>NUCLEOTIDE SEQUENCE [LARGE SCALE GENOMIC DNA]</scope>
    <source>
        <strain evidence="3 4">IMCC25680</strain>
    </source>
</reference>
<sequence length="389" mass="43092">MHISGHTPSLPEPSADALALSQRLLAHIRDAIAAAGGWLPFVEYEALALYAPGMGYYSNGSVKLGQEGDFTTAPELSSLFGQTLARQVAEILPHTGRQIIECGPGSGKLALDLLRELERLDCLPESYALLEVSGDLRERQQQRFAEQAPQLLPRLRWLDQLPEQIDGVVLGNEVLDAIPTHLLRWEKDGVHQLGVVWQDDALQLAARPLTDADLLAQAEALPVDAPYQSEVQWQAAGFVRTLAERLQRGVILLIDYGFPQREYYHPQRVSGTLMCHYRHHAHPDPLWLPGLQDITTHVDFTAMALAGVEQGLELAGYTSQALFLANAGITELLQEADQTDLPRWLPLANQAQRLMSPAEMGELFKVLALSRHYPHPLRGFAMGDRSHTL</sequence>
<dbReference type="AlphaFoldDB" id="A0A847RV85"/>
<gene>
    <name evidence="3" type="ORF">HF682_08000</name>
</gene>
<proteinExistence type="predicted"/>
<keyword evidence="1 3" id="KW-0489">Methyltransferase</keyword>
<organism evidence="3 4">
    <name type="scientific">Leeia aquatica</name>
    <dbReference type="NCBI Taxonomy" id="2725557"/>
    <lineage>
        <taxon>Bacteria</taxon>
        <taxon>Pseudomonadati</taxon>
        <taxon>Pseudomonadota</taxon>
        <taxon>Betaproteobacteria</taxon>
        <taxon>Neisseriales</taxon>
        <taxon>Leeiaceae</taxon>
        <taxon>Leeia</taxon>
    </lineage>
</organism>
<dbReference type="InterPro" id="IPR038375">
    <property type="entry name" value="NDUFAF7_sf"/>
</dbReference>
<dbReference type="PANTHER" id="PTHR12049:SF7">
    <property type="entry name" value="PROTEIN ARGININE METHYLTRANSFERASE NDUFAF7, MITOCHONDRIAL"/>
    <property type="match status" value="1"/>
</dbReference>
<evidence type="ECO:0000313" key="3">
    <source>
        <dbReference type="EMBL" id="NLR75100.1"/>
    </source>
</evidence>
<dbReference type="Pfam" id="PF02636">
    <property type="entry name" value="Methyltransf_28"/>
    <property type="match status" value="1"/>
</dbReference>
<protein>
    <submittedName>
        <fullName evidence="3">Class I SAM-dependent methyltransferase</fullName>
    </submittedName>
</protein>
<dbReference type="Gene3D" id="3.40.50.12710">
    <property type="match status" value="1"/>
</dbReference>
<name>A0A847RV85_9NEIS</name>
<dbReference type="InterPro" id="IPR003788">
    <property type="entry name" value="NDUFAF7"/>
</dbReference>
<dbReference type="InterPro" id="IPR029063">
    <property type="entry name" value="SAM-dependent_MTases_sf"/>
</dbReference>
<dbReference type="EMBL" id="JABAIM010000001">
    <property type="protein sequence ID" value="NLR75100.1"/>
    <property type="molecule type" value="Genomic_DNA"/>
</dbReference>
<comment type="caution">
    <text evidence="3">The sequence shown here is derived from an EMBL/GenBank/DDBJ whole genome shotgun (WGS) entry which is preliminary data.</text>
</comment>
<dbReference type="Proteomes" id="UP000587991">
    <property type="component" value="Unassembled WGS sequence"/>
</dbReference>
<keyword evidence="2 3" id="KW-0808">Transferase</keyword>
<evidence type="ECO:0000256" key="1">
    <source>
        <dbReference type="ARBA" id="ARBA00022603"/>
    </source>
</evidence>
<accession>A0A847RV85</accession>
<dbReference type="RefSeq" id="WP_168876653.1">
    <property type="nucleotide sequence ID" value="NZ_JABAIM010000001.1"/>
</dbReference>
<evidence type="ECO:0000256" key="2">
    <source>
        <dbReference type="ARBA" id="ARBA00022679"/>
    </source>
</evidence>
<dbReference type="GO" id="GO:0035243">
    <property type="term" value="F:protein-arginine omega-N symmetric methyltransferase activity"/>
    <property type="evidence" value="ECO:0007669"/>
    <property type="project" value="TreeGrafter"/>
</dbReference>
<keyword evidence="4" id="KW-1185">Reference proteome</keyword>
<dbReference type="PANTHER" id="PTHR12049">
    <property type="entry name" value="PROTEIN ARGININE METHYLTRANSFERASE NDUFAF7, MITOCHONDRIAL"/>
    <property type="match status" value="1"/>
</dbReference>
<dbReference type="SUPFAM" id="SSF53335">
    <property type="entry name" value="S-adenosyl-L-methionine-dependent methyltransferases"/>
    <property type="match status" value="1"/>
</dbReference>
<dbReference type="GO" id="GO:0032259">
    <property type="term" value="P:methylation"/>
    <property type="evidence" value="ECO:0007669"/>
    <property type="project" value="UniProtKB-KW"/>
</dbReference>
<evidence type="ECO:0000313" key="4">
    <source>
        <dbReference type="Proteomes" id="UP000587991"/>
    </source>
</evidence>